<evidence type="ECO:0000313" key="3">
    <source>
        <dbReference type="EMBL" id="KRZ22124.1"/>
    </source>
</evidence>
<dbReference type="AlphaFoldDB" id="A0A0V1DXK5"/>
<organism evidence="2 5">
    <name type="scientific">Trichinella pseudospiralis</name>
    <name type="common">Parasitic roundworm</name>
    <dbReference type="NCBI Taxonomy" id="6337"/>
    <lineage>
        <taxon>Eukaryota</taxon>
        <taxon>Metazoa</taxon>
        <taxon>Ecdysozoa</taxon>
        <taxon>Nematoda</taxon>
        <taxon>Enoplea</taxon>
        <taxon>Dorylaimia</taxon>
        <taxon>Trichinellida</taxon>
        <taxon>Trichinellidae</taxon>
        <taxon>Trichinella</taxon>
    </lineage>
</organism>
<comment type="caution">
    <text evidence="2">The sequence shown here is derived from an EMBL/GenBank/DDBJ whole genome shotgun (WGS) entry which is preliminary data.</text>
</comment>
<accession>A0A0V1DXK5</accession>
<dbReference type="EMBL" id="JYDR01000175">
    <property type="protein sequence ID" value="KRY66295.1"/>
    <property type="molecule type" value="Genomic_DNA"/>
</dbReference>
<evidence type="ECO:0000256" key="1">
    <source>
        <dbReference type="SAM" id="MobiDB-lite"/>
    </source>
</evidence>
<name>A0A0V1DXK5_TRIPS</name>
<protein>
    <submittedName>
        <fullName evidence="2">Uncharacterized protein</fullName>
    </submittedName>
</protein>
<dbReference type="Proteomes" id="UP000054632">
    <property type="component" value="Unassembled WGS sequence"/>
</dbReference>
<feature type="compositionally biased region" description="Acidic residues" evidence="1">
    <location>
        <begin position="27"/>
        <end position="36"/>
    </location>
</feature>
<feature type="compositionally biased region" description="Polar residues" evidence="1">
    <location>
        <begin position="1"/>
        <end position="15"/>
    </location>
</feature>
<dbReference type="Proteomes" id="UP000054826">
    <property type="component" value="Unassembled WGS sequence"/>
</dbReference>
<proteinExistence type="predicted"/>
<sequence>MKNNAKLNGIQSNEMRSGGERLKREGEDDEEEEEEATSSSQAEAKQKPAAIDEIGRLARLLAVLLASRLSKLLACSTNAEEDDRVNEKPTSDRRVFNSAKIPNNVDRCENLLKYTKKCIRSRCKQRLTKNSEKFQLVVDGDEPLLKWKRRKNRVCRGRGTATVEKRTNTVRRPFLCFKSSRPEREEKKKKKKKKPPLLTARLTNPNTPADQRPFNSNLDPHFGRLNLCRLINVDDDNGHSQLDAAGQSARRCVKSKRLLLWRIHFHGRPVGQQHFTTNQLTD</sequence>
<evidence type="ECO:0000313" key="4">
    <source>
        <dbReference type="EMBL" id="KRZ34846.1"/>
    </source>
</evidence>
<reference evidence="5 6" key="1">
    <citation type="submission" date="2015-01" db="EMBL/GenBank/DDBJ databases">
        <title>Evolution of Trichinella species and genotypes.</title>
        <authorList>
            <person name="Korhonen P.K."/>
            <person name="Edoardo P."/>
            <person name="Giuseppe L.R."/>
            <person name="Gasser R.B."/>
        </authorList>
    </citation>
    <scope>NUCLEOTIDE SEQUENCE [LARGE SCALE GENOMIC DNA]</scope>
    <source>
        <strain evidence="2">ISS13</strain>
        <strain evidence="4">ISS176</strain>
        <strain evidence="3">ISS588</strain>
    </source>
</reference>
<evidence type="ECO:0000313" key="5">
    <source>
        <dbReference type="Proteomes" id="UP000054632"/>
    </source>
</evidence>
<evidence type="ECO:0000313" key="2">
    <source>
        <dbReference type="EMBL" id="KRY66295.1"/>
    </source>
</evidence>
<feature type="region of interest" description="Disordered" evidence="1">
    <location>
        <begin position="1"/>
        <end position="48"/>
    </location>
</feature>
<feature type="region of interest" description="Disordered" evidence="1">
    <location>
        <begin position="178"/>
        <end position="214"/>
    </location>
</feature>
<dbReference type="EMBL" id="JYDV01000096">
    <property type="protein sequence ID" value="KRZ34846.1"/>
    <property type="molecule type" value="Genomic_DNA"/>
</dbReference>
<gene>
    <name evidence="2" type="ORF">T4A_13902</name>
    <name evidence="3" type="ORF">T4B_13946</name>
    <name evidence="4" type="ORF">T4C_1307</name>
</gene>
<dbReference type="Proteomes" id="UP000054805">
    <property type="component" value="Unassembled WGS sequence"/>
</dbReference>
<evidence type="ECO:0000313" key="6">
    <source>
        <dbReference type="Proteomes" id="UP000054805"/>
    </source>
</evidence>
<keyword evidence="6" id="KW-1185">Reference proteome</keyword>
<feature type="compositionally biased region" description="Polar residues" evidence="1">
    <location>
        <begin position="201"/>
        <end position="214"/>
    </location>
</feature>
<dbReference type="EMBL" id="JYDS01000183">
    <property type="protein sequence ID" value="KRZ22124.1"/>
    <property type="molecule type" value="Genomic_DNA"/>
</dbReference>
<feature type="compositionally biased region" description="Basic and acidic residues" evidence="1">
    <location>
        <begin position="17"/>
        <end position="26"/>
    </location>
</feature>